<gene>
    <name evidence="10" type="primary">FAM3D</name>
</gene>
<proteinExistence type="inferred from homology"/>
<sequence length="292" mass="32582">MRITSVIRYMVLLITLLGMWFITQTYFHQSWKAVSLRSWLGAMNKPSSEKLPQHKCGNQKSCPKNYFAFRIISGAANVVGPSICFEDLVLMSSVKNNIGRGLNIALVNGTTGQLLKTNSFDMYSGDITKLQTFLQEIKHGTLVLTASYDDAATKMNDKVRAYFTELGSNHVGKLGFRDNWVFLGAKGLMNKSPFEKVHGYKVHPCHELCRLHPPQGTSPATPHPPVCIRQGPVALSPTPNRAVTFATLLTCTVPTSSLSFFLQHIKNNKETNKYEGWPELLEMEGCAPRKMD</sequence>
<dbReference type="InterPro" id="IPR039220">
    <property type="entry name" value="FAM3"/>
</dbReference>
<keyword evidence="8" id="KW-1133">Transmembrane helix</keyword>
<accession>A0A8C0VMH6</accession>
<evidence type="ECO:0000313" key="10">
    <source>
        <dbReference type="Ensembl" id="ENSCCEP00000024324.1"/>
    </source>
</evidence>
<evidence type="ECO:0000256" key="5">
    <source>
        <dbReference type="ARBA" id="ARBA00022734"/>
    </source>
</evidence>
<dbReference type="GO" id="GO:0005576">
    <property type="term" value="C:extracellular region"/>
    <property type="evidence" value="ECO:0007669"/>
    <property type="project" value="UniProtKB-SubCell"/>
</dbReference>
<dbReference type="GO" id="GO:0030246">
    <property type="term" value="F:carbohydrate binding"/>
    <property type="evidence" value="ECO:0007669"/>
    <property type="project" value="UniProtKB-UniRule"/>
</dbReference>
<keyword evidence="8" id="KW-0472">Membrane</keyword>
<evidence type="ECO:0000256" key="4">
    <source>
        <dbReference type="ARBA" id="ARBA00022729"/>
    </source>
</evidence>
<organism evidence="10 11">
    <name type="scientific">Cyanistes caeruleus</name>
    <name type="common">Eurasian blue tit</name>
    <name type="synonym">Parus caeruleus</name>
    <dbReference type="NCBI Taxonomy" id="156563"/>
    <lineage>
        <taxon>Eukaryota</taxon>
        <taxon>Metazoa</taxon>
        <taxon>Chordata</taxon>
        <taxon>Craniata</taxon>
        <taxon>Vertebrata</taxon>
        <taxon>Euteleostomi</taxon>
        <taxon>Archelosauria</taxon>
        <taxon>Archosauria</taxon>
        <taxon>Dinosauria</taxon>
        <taxon>Saurischia</taxon>
        <taxon>Theropoda</taxon>
        <taxon>Coelurosauria</taxon>
        <taxon>Aves</taxon>
        <taxon>Neognathae</taxon>
        <taxon>Neoaves</taxon>
        <taxon>Telluraves</taxon>
        <taxon>Australaves</taxon>
        <taxon>Passeriformes</taxon>
        <taxon>Paridae</taxon>
        <taxon>Cyanistes</taxon>
    </lineage>
</organism>
<dbReference type="Ensembl" id="ENSCCET00000036574.1">
    <property type="protein sequence ID" value="ENSCCEP00000024324.1"/>
    <property type="gene ID" value="ENSCCEG00000021642.1"/>
</dbReference>
<dbReference type="InterPro" id="IPR039475">
    <property type="entry name" value="ILEI_FAM3C"/>
</dbReference>
<comment type="subcellular location">
    <subcellularLocation>
        <location evidence="1">Secreted</location>
    </subcellularLocation>
</comment>
<evidence type="ECO:0000256" key="1">
    <source>
        <dbReference type="ARBA" id="ARBA00004613"/>
    </source>
</evidence>
<dbReference type="PROSITE" id="PS52031">
    <property type="entry name" value="GG_LECTIN"/>
    <property type="match status" value="1"/>
</dbReference>
<comment type="similarity">
    <text evidence="2">Belongs to the FAM3 family.</text>
</comment>
<keyword evidence="3" id="KW-0964">Secreted</keyword>
<feature type="domain" description="ILEI/PANDER" evidence="9">
    <location>
        <begin position="100"/>
        <end position="187"/>
    </location>
</feature>
<reference evidence="10" key="2">
    <citation type="submission" date="2025-09" db="UniProtKB">
        <authorList>
            <consortium name="Ensembl"/>
        </authorList>
    </citation>
    <scope>IDENTIFICATION</scope>
</reference>
<evidence type="ECO:0000313" key="11">
    <source>
        <dbReference type="Proteomes" id="UP000694410"/>
    </source>
</evidence>
<evidence type="ECO:0000256" key="6">
    <source>
        <dbReference type="ARBA" id="ARBA00023157"/>
    </source>
</evidence>
<name>A0A8C0VMH6_CYACU</name>
<dbReference type="AlphaFoldDB" id="A0A8C0VMH6"/>
<dbReference type="Proteomes" id="UP000694410">
    <property type="component" value="Unplaced"/>
</dbReference>
<keyword evidence="11" id="KW-1185">Reference proteome</keyword>
<evidence type="ECO:0000256" key="8">
    <source>
        <dbReference type="SAM" id="Phobius"/>
    </source>
</evidence>
<dbReference type="PANTHER" id="PTHR14592">
    <property type="entry name" value="UNCHARACTERIZED FAM3"/>
    <property type="match status" value="1"/>
</dbReference>
<evidence type="ECO:0000259" key="9">
    <source>
        <dbReference type="Pfam" id="PF15711"/>
    </source>
</evidence>
<keyword evidence="8" id="KW-0812">Transmembrane</keyword>
<reference evidence="10" key="1">
    <citation type="submission" date="2025-08" db="UniProtKB">
        <authorList>
            <consortium name="Ensembl"/>
        </authorList>
    </citation>
    <scope>IDENTIFICATION</scope>
</reference>
<evidence type="ECO:0000256" key="2">
    <source>
        <dbReference type="ARBA" id="ARBA00010905"/>
    </source>
</evidence>
<dbReference type="CDD" id="cd13940">
    <property type="entry name" value="ILEI_FAM3C"/>
    <property type="match status" value="1"/>
</dbReference>
<protein>
    <submittedName>
        <fullName evidence="10">FAM3 metabolism regulating signaling molecule D</fullName>
    </submittedName>
</protein>
<feature type="transmembrane region" description="Helical" evidence="8">
    <location>
        <begin position="6"/>
        <end position="27"/>
    </location>
</feature>
<evidence type="ECO:0000256" key="3">
    <source>
        <dbReference type="ARBA" id="ARBA00022525"/>
    </source>
</evidence>
<dbReference type="InterPro" id="IPR039477">
    <property type="entry name" value="ILEI/PANDER_dom"/>
</dbReference>
<keyword evidence="4" id="KW-0732">Signal</keyword>
<keyword evidence="5 7" id="KW-0430">Lectin</keyword>
<dbReference type="Pfam" id="PF15711">
    <property type="entry name" value="ILEI"/>
    <property type="match status" value="1"/>
</dbReference>
<evidence type="ECO:0000256" key="7">
    <source>
        <dbReference type="PROSITE-ProRule" id="PRU01375"/>
    </source>
</evidence>
<keyword evidence="6" id="KW-1015">Disulfide bond</keyword>